<reference evidence="2" key="1">
    <citation type="submission" date="2021-06" db="EMBL/GenBank/DDBJ databases">
        <authorList>
            <person name="Kallberg Y."/>
            <person name="Tangrot J."/>
            <person name="Rosling A."/>
        </authorList>
    </citation>
    <scope>NUCLEOTIDE SEQUENCE</scope>
    <source>
        <strain evidence="2">MT106</strain>
    </source>
</reference>
<protein>
    <submittedName>
        <fullName evidence="2">2059_t:CDS:1</fullName>
    </submittedName>
</protein>
<gene>
    <name evidence="2" type="ORF">AGERDE_LOCUS3465</name>
</gene>
<organism evidence="2 3">
    <name type="scientific">Ambispora gerdemannii</name>
    <dbReference type="NCBI Taxonomy" id="144530"/>
    <lineage>
        <taxon>Eukaryota</taxon>
        <taxon>Fungi</taxon>
        <taxon>Fungi incertae sedis</taxon>
        <taxon>Mucoromycota</taxon>
        <taxon>Glomeromycotina</taxon>
        <taxon>Glomeromycetes</taxon>
        <taxon>Archaeosporales</taxon>
        <taxon>Ambisporaceae</taxon>
        <taxon>Ambispora</taxon>
    </lineage>
</organism>
<dbReference type="OrthoDB" id="2437489at2759"/>
<name>A0A9N8WFK0_9GLOM</name>
<dbReference type="EMBL" id="CAJVPL010000344">
    <property type="protein sequence ID" value="CAG8485556.1"/>
    <property type="molecule type" value="Genomic_DNA"/>
</dbReference>
<dbReference type="Proteomes" id="UP000789831">
    <property type="component" value="Unassembled WGS sequence"/>
</dbReference>
<evidence type="ECO:0000256" key="1">
    <source>
        <dbReference type="SAM" id="MobiDB-lite"/>
    </source>
</evidence>
<proteinExistence type="predicted"/>
<evidence type="ECO:0000313" key="2">
    <source>
        <dbReference type="EMBL" id="CAG8485556.1"/>
    </source>
</evidence>
<dbReference type="AlphaFoldDB" id="A0A9N8WFK0"/>
<feature type="non-terminal residue" evidence="2">
    <location>
        <position position="1"/>
    </location>
</feature>
<keyword evidence="3" id="KW-1185">Reference proteome</keyword>
<sequence>MEIKEDTNENNENDDTVIDIEDQNVCGDSAESDDDGSNCTDCNVTESEESLEDLSIVEFNSNEIKERFINFTTSFPKMSTASRLICNNIKNTNLFPEDLLSN</sequence>
<evidence type="ECO:0000313" key="3">
    <source>
        <dbReference type="Proteomes" id="UP000789831"/>
    </source>
</evidence>
<feature type="compositionally biased region" description="Acidic residues" evidence="1">
    <location>
        <begin position="8"/>
        <end position="22"/>
    </location>
</feature>
<feature type="region of interest" description="Disordered" evidence="1">
    <location>
        <begin position="1"/>
        <end position="39"/>
    </location>
</feature>
<comment type="caution">
    <text evidence="2">The sequence shown here is derived from an EMBL/GenBank/DDBJ whole genome shotgun (WGS) entry which is preliminary data.</text>
</comment>
<accession>A0A9N8WFK0</accession>